<evidence type="ECO:0000256" key="10">
    <source>
        <dbReference type="SAM" id="MobiDB-lite"/>
    </source>
</evidence>
<dbReference type="PANTHER" id="PTHR43646:SF2">
    <property type="entry name" value="GLYCOSYLTRANSFERASE 2-LIKE DOMAIN-CONTAINING PROTEIN"/>
    <property type="match status" value="1"/>
</dbReference>
<dbReference type="InterPro" id="IPR029044">
    <property type="entry name" value="Nucleotide-diphossugar_trans"/>
</dbReference>
<comment type="subcellular location">
    <subcellularLocation>
        <location evidence="1">Cell membrane</location>
    </subcellularLocation>
</comment>
<gene>
    <name evidence="12" type="ORF">JL106_12230</name>
</gene>
<comment type="caution">
    <text evidence="12">The sequence shown here is derived from an EMBL/GenBank/DDBJ whole genome shotgun (WGS) entry which is preliminary data.</text>
</comment>
<dbReference type="GO" id="GO:0005886">
    <property type="term" value="C:plasma membrane"/>
    <property type="evidence" value="ECO:0007669"/>
    <property type="project" value="UniProtKB-SubCell"/>
</dbReference>
<evidence type="ECO:0000259" key="11">
    <source>
        <dbReference type="Pfam" id="PF00535"/>
    </source>
</evidence>
<dbReference type="EMBL" id="JAERWK010000015">
    <property type="protein sequence ID" value="MBM9468048.1"/>
    <property type="molecule type" value="Genomic_DNA"/>
</dbReference>
<evidence type="ECO:0000256" key="6">
    <source>
        <dbReference type="ARBA" id="ARBA00037281"/>
    </source>
</evidence>
<feature type="domain" description="Glycosyltransferase 2-like" evidence="11">
    <location>
        <begin position="33"/>
        <end position="163"/>
    </location>
</feature>
<dbReference type="Gene3D" id="3.90.550.10">
    <property type="entry name" value="Spore Coat Polysaccharide Biosynthesis Protein SpsA, Chain A"/>
    <property type="match status" value="1"/>
</dbReference>
<organism evidence="12 13">
    <name type="scientific">Nakamurella leprariae</name>
    <dbReference type="NCBI Taxonomy" id="2803911"/>
    <lineage>
        <taxon>Bacteria</taxon>
        <taxon>Bacillati</taxon>
        <taxon>Actinomycetota</taxon>
        <taxon>Actinomycetes</taxon>
        <taxon>Nakamurellales</taxon>
        <taxon>Nakamurellaceae</taxon>
        <taxon>Nakamurella</taxon>
    </lineage>
</organism>
<keyword evidence="5" id="KW-0472">Membrane</keyword>
<dbReference type="RefSeq" id="WP_205260997.1">
    <property type="nucleotide sequence ID" value="NZ_JAERWK010000015.1"/>
</dbReference>
<dbReference type="Pfam" id="PF00535">
    <property type="entry name" value="Glycos_transf_2"/>
    <property type="match status" value="1"/>
</dbReference>
<evidence type="ECO:0000256" key="8">
    <source>
        <dbReference type="ARBA" id="ARBA00038120"/>
    </source>
</evidence>
<evidence type="ECO:0000256" key="2">
    <source>
        <dbReference type="ARBA" id="ARBA00022475"/>
    </source>
</evidence>
<dbReference type="InterPro" id="IPR001173">
    <property type="entry name" value="Glyco_trans_2-like"/>
</dbReference>
<proteinExistence type="inferred from homology"/>
<dbReference type="SUPFAM" id="SSF53448">
    <property type="entry name" value="Nucleotide-diphospho-sugar transferases"/>
    <property type="match status" value="1"/>
</dbReference>
<feature type="region of interest" description="Disordered" evidence="10">
    <location>
        <begin position="161"/>
        <end position="180"/>
    </location>
</feature>
<feature type="compositionally biased region" description="Basic and acidic residues" evidence="10">
    <location>
        <begin position="274"/>
        <end position="283"/>
    </location>
</feature>
<evidence type="ECO:0000256" key="7">
    <source>
        <dbReference type="ARBA" id="ARBA00037904"/>
    </source>
</evidence>
<evidence type="ECO:0000256" key="3">
    <source>
        <dbReference type="ARBA" id="ARBA00022676"/>
    </source>
</evidence>
<name>A0A938YHQ9_9ACTN</name>
<evidence type="ECO:0000256" key="5">
    <source>
        <dbReference type="ARBA" id="ARBA00023136"/>
    </source>
</evidence>
<evidence type="ECO:0000256" key="4">
    <source>
        <dbReference type="ARBA" id="ARBA00022679"/>
    </source>
</evidence>
<evidence type="ECO:0000256" key="1">
    <source>
        <dbReference type="ARBA" id="ARBA00004236"/>
    </source>
</evidence>
<dbReference type="GO" id="GO:0016757">
    <property type="term" value="F:glycosyltransferase activity"/>
    <property type="evidence" value="ECO:0007669"/>
    <property type="project" value="UniProtKB-KW"/>
</dbReference>
<keyword evidence="4" id="KW-0808">Transferase</keyword>
<sequence>MTTVGPPRDPRPGGRAEPPVAATIAIPIGMVAVVIPARDEEVALPGCLAAVDRARRAVAATRPGLAVRIVVVADRCSDGTDQVALARPHVELVRTEVGRVGAARAAGAAHVLTTAAATGVPPERVWLISTDADSWVPADWLEVHLQQAETGAELVLGAVTLGGPSRPDPGGPPGSTGVLSRRAHQLWQQRHRLVDGHEHVFGANLGIRGDTYLEAGGFADVAVHEDVLLARAVAATGARVAAVAAAPVHTSTRLDGRTDGGMAAYLRGLAGRDGTPRPADDRGNAAAATGGAVAADARPDGVGEPVADGRTQDREPA</sequence>
<keyword evidence="3" id="KW-0328">Glycosyltransferase</keyword>
<evidence type="ECO:0000256" key="9">
    <source>
        <dbReference type="ARBA" id="ARBA00040345"/>
    </source>
</evidence>
<keyword evidence="13" id="KW-1185">Reference proteome</keyword>
<comment type="similarity">
    <text evidence="8">Belongs to the glycosyltransferase 2 family. CrtQ subfamily.</text>
</comment>
<keyword evidence="2" id="KW-1003">Cell membrane</keyword>
<feature type="compositionally biased region" description="Low complexity" evidence="10">
    <location>
        <begin position="284"/>
        <end position="296"/>
    </location>
</feature>
<dbReference type="Proteomes" id="UP000663792">
    <property type="component" value="Unassembled WGS sequence"/>
</dbReference>
<comment type="function">
    <text evidence="6">Catalyzes the glycosylation of 4,4'-diaponeurosporenoate, i.e. the esterification of glucose at the C1'' position with the carboxyl group of 4,4'-diaponeurosporenic acid, to form glycosyl-4,4'-diaponeurosporenoate. This is a step in the biosynthesis of staphyloxanthin, an orange pigment present in most staphylococci strains.</text>
</comment>
<feature type="region of interest" description="Disordered" evidence="10">
    <location>
        <begin position="270"/>
        <end position="317"/>
    </location>
</feature>
<dbReference type="AlphaFoldDB" id="A0A938YHQ9"/>
<protein>
    <recommendedName>
        <fullName evidence="9">4,4'-diaponeurosporenoate glycosyltransferase</fullName>
    </recommendedName>
</protein>
<dbReference type="PANTHER" id="PTHR43646">
    <property type="entry name" value="GLYCOSYLTRANSFERASE"/>
    <property type="match status" value="1"/>
</dbReference>
<reference evidence="12" key="1">
    <citation type="submission" date="2021-01" db="EMBL/GenBank/DDBJ databases">
        <title>YIM 132084 draft genome.</title>
        <authorList>
            <person name="An D."/>
        </authorList>
    </citation>
    <scope>NUCLEOTIDE SEQUENCE</scope>
    <source>
        <strain evidence="12">YIM 132084</strain>
    </source>
</reference>
<accession>A0A938YHQ9</accession>
<evidence type="ECO:0000313" key="12">
    <source>
        <dbReference type="EMBL" id="MBM9468048.1"/>
    </source>
</evidence>
<evidence type="ECO:0000313" key="13">
    <source>
        <dbReference type="Proteomes" id="UP000663792"/>
    </source>
</evidence>
<comment type="pathway">
    <text evidence="7">Carotenoid biosynthesis; staphyloxanthin biosynthesis; staphyloxanthin from farnesyl diphosphate: step 4/5.</text>
</comment>